<comment type="caution">
    <text evidence="2">The sequence shown here is derived from an EMBL/GenBank/DDBJ whole genome shotgun (WGS) entry which is preliminary data.</text>
</comment>
<gene>
    <name evidence="2" type="ORF">Ctob_003852</name>
</gene>
<dbReference type="EMBL" id="JWZX01003055">
    <property type="protein sequence ID" value="KOO24772.1"/>
    <property type="molecule type" value="Genomic_DNA"/>
</dbReference>
<dbReference type="PROSITE" id="PS50096">
    <property type="entry name" value="IQ"/>
    <property type="match status" value="1"/>
</dbReference>
<evidence type="ECO:0000313" key="2">
    <source>
        <dbReference type="EMBL" id="KOO24772.1"/>
    </source>
</evidence>
<evidence type="ECO:0000313" key="3">
    <source>
        <dbReference type="Proteomes" id="UP000037460"/>
    </source>
</evidence>
<name>A0A0M0JEH3_9EUKA</name>
<sequence>MNEDEAANLIQNTFVNSRLGQEQKQRQQEVHAAAVITERASVFEGKKRIEDARLAQERRDAATRVQAHQRRRQEQREVERTRREAAEAAAATQAATRMVISATGKLAPPSKHLLIAQKKHGFNIQSSL</sequence>
<protein>
    <submittedName>
        <fullName evidence="2">Uncharacterized protein</fullName>
    </submittedName>
</protein>
<keyword evidence="3" id="KW-1185">Reference proteome</keyword>
<dbReference type="AlphaFoldDB" id="A0A0M0JEH3"/>
<proteinExistence type="predicted"/>
<accession>A0A0M0JEH3</accession>
<feature type="compositionally biased region" description="Basic and acidic residues" evidence="1">
    <location>
        <begin position="72"/>
        <end position="86"/>
    </location>
</feature>
<organism evidence="2 3">
    <name type="scientific">Chrysochromulina tobinii</name>
    <dbReference type="NCBI Taxonomy" id="1460289"/>
    <lineage>
        <taxon>Eukaryota</taxon>
        <taxon>Haptista</taxon>
        <taxon>Haptophyta</taxon>
        <taxon>Prymnesiophyceae</taxon>
        <taxon>Prymnesiales</taxon>
        <taxon>Chrysochromulinaceae</taxon>
        <taxon>Chrysochromulina</taxon>
    </lineage>
</organism>
<reference evidence="3" key="1">
    <citation type="journal article" date="2015" name="PLoS Genet.">
        <title>Genome Sequence and Transcriptome Analyses of Chrysochromulina tobin: Metabolic Tools for Enhanced Algal Fitness in the Prominent Order Prymnesiales (Haptophyceae).</title>
        <authorList>
            <person name="Hovde B.T."/>
            <person name="Deodato C.R."/>
            <person name="Hunsperger H.M."/>
            <person name="Ryken S.A."/>
            <person name="Yost W."/>
            <person name="Jha R.K."/>
            <person name="Patterson J."/>
            <person name="Monnat R.J. Jr."/>
            <person name="Barlow S.B."/>
            <person name="Starkenburg S.R."/>
            <person name="Cattolico R.A."/>
        </authorList>
    </citation>
    <scope>NUCLEOTIDE SEQUENCE</scope>
    <source>
        <strain evidence="3">CCMP291</strain>
    </source>
</reference>
<evidence type="ECO:0000256" key="1">
    <source>
        <dbReference type="SAM" id="MobiDB-lite"/>
    </source>
</evidence>
<feature type="region of interest" description="Disordered" evidence="1">
    <location>
        <begin position="59"/>
        <end position="86"/>
    </location>
</feature>
<dbReference type="Proteomes" id="UP000037460">
    <property type="component" value="Unassembled WGS sequence"/>
</dbReference>